<dbReference type="PROSITE" id="PS50893">
    <property type="entry name" value="ABC_TRANSPORTER_2"/>
    <property type="match status" value="1"/>
</dbReference>
<evidence type="ECO:0000256" key="3">
    <source>
        <dbReference type="ARBA" id="ARBA00022989"/>
    </source>
</evidence>
<evidence type="ECO:0000259" key="7">
    <source>
        <dbReference type="PROSITE" id="PS50893"/>
    </source>
</evidence>
<dbReference type="PANTHER" id="PTHR43394:SF1">
    <property type="entry name" value="ATP-BINDING CASSETTE SUB-FAMILY B MEMBER 10, MITOCHONDRIAL"/>
    <property type="match status" value="1"/>
</dbReference>
<dbReference type="Pfam" id="PF00005">
    <property type="entry name" value="ABC_tran"/>
    <property type="match status" value="1"/>
</dbReference>
<dbReference type="GO" id="GO:0015421">
    <property type="term" value="F:ABC-type oligopeptide transporter activity"/>
    <property type="evidence" value="ECO:0007669"/>
    <property type="project" value="TreeGrafter"/>
</dbReference>
<evidence type="ECO:0000313" key="10">
    <source>
        <dbReference type="Proteomes" id="UP000218690"/>
    </source>
</evidence>
<dbReference type="Gene3D" id="1.20.1560.10">
    <property type="entry name" value="ABC transporter type 1, transmembrane domain"/>
    <property type="match status" value="1"/>
</dbReference>
<feature type="transmembrane region" description="Helical" evidence="6">
    <location>
        <begin position="26"/>
        <end position="50"/>
    </location>
</feature>
<dbReference type="PROSITE" id="PS50929">
    <property type="entry name" value="ABC_TM1F"/>
    <property type="match status" value="1"/>
</dbReference>
<keyword evidence="2 6" id="KW-0812">Transmembrane</keyword>
<keyword evidence="4 6" id="KW-0472">Membrane</keyword>
<dbReference type="Pfam" id="PF00664">
    <property type="entry name" value="ABC_membrane"/>
    <property type="match status" value="1"/>
</dbReference>
<sequence length="582" mass="61409">MSRGGRRVSDNKVVTLRGLVRKNSRAMALSGLLLSIYHVAEAMIAVLLGWLAHSLIASENVWHLVGGIAALGATLATVSVSWQTGFRILQATSARNVCELRAGITSQVVSHGGHSDDADSLPRQELPTVVGEDVVQAVDIIEVVPVGISALVGAIFCTIVLALIDLPLGVVVLVLSAVVLIVLHRLSQIIERRAERQQTLLARVTARMTDILQGLPVISGVAGAHPAYRGYARKSEEACADARKLAWVSGGYEAVAMGSNVLLLSAVGLYAGYRTISGDVTLGELVTVVALSQFIAEPMRQCSRMPRFIGLARASVRRLQRVAEAQRLREGQGVPSAQIGTPAISMRGGDGEAEGDGEVEGSEQASVAFAEGRLTVVHCSAAWADALVDALVAGESMELGSLTRPQTQQLWIRGRDICEISVDDVRSAVLAEPRKPALFGDTVGQAVLRSSGEGRAEDAVDILNALGLDELAPGAAHSAGVLDHELTEGARNLSGGQRQRLGLARALLAEPEMLVMVDPVSSVDSMTGMKVARAVRDIRRGRTTVVLCVGRAFQSVAEDVVDVKPLAGSLRTRGEQFPLGGC</sequence>
<dbReference type="InterPro" id="IPR039421">
    <property type="entry name" value="Type_1_exporter"/>
</dbReference>
<dbReference type="PANTHER" id="PTHR43394">
    <property type="entry name" value="ATP-DEPENDENT PERMEASE MDL1, MITOCHONDRIAL"/>
    <property type="match status" value="1"/>
</dbReference>
<dbReference type="SUPFAM" id="SSF90123">
    <property type="entry name" value="ABC transporter transmembrane region"/>
    <property type="match status" value="1"/>
</dbReference>
<dbReference type="GO" id="GO:0005524">
    <property type="term" value="F:ATP binding"/>
    <property type="evidence" value="ECO:0007669"/>
    <property type="project" value="UniProtKB-KW"/>
</dbReference>
<evidence type="ECO:0000256" key="1">
    <source>
        <dbReference type="ARBA" id="ARBA00004651"/>
    </source>
</evidence>
<dbReference type="AlphaFoldDB" id="A0A2A4AMR3"/>
<proteinExistence type="predicted"/>
<keyword evidence="9" id="KW-0067">ATP-binding</keyword>
<accession>A0A2A4AMR3</accession>
<evidence type="ECO:0000256" key="2">
    <source>
        <dbReference type="ARBA" id="ARBA00022692"/>
    </source>
</evidence>
<dbReference type="EMBL" id="NWBP01000006">
    <property type="protein sequence ID" value="PCC83769.1"/>
    <property type="molecule type" value="Genomic_DNA"/>
</dbReference>
<protein>
    <submittedName>
        <fullName evidence="9">ABC transporter ATP-binding protein</fullName>
    </submittedName>
</protein>
<evidence type="ECO:0000313" key="9">
    <source>
        <dbReference type="EMBL" id="PCC83769.1"/>
    </source>
</evidence>
<organism evidence="9 10">
    <name type="scientific">Corynebacterium accolens</name>
    <dbReference type="NCBI Taxonomy" id="38284"/>
    <lineage>
        <taxon>Bacteria</taxon>
        <taxon>Bacillati</taxon>
        <taxon>Actinomycetota</taxon>
        <taxon>Actinomycetes</taxon>
        <taxon>Mycobacteriales</taxon>
        <taxon>Corynebacteriaceae</taxon>
        <taxon>Corynebacterium</taxon>
    </lineage>
</organism>
<dbReference type="InterPro" id="IPR003439">
    <property type="entry name" value="ABC_transporter-like_ATP-bd"/>
</dbReference>
<keyword evidence="9" id="KW-0547">Nucleotide-binding</keyword>
<feature type="transmembrane region" description="Helical" evidence="6">
    <location>
        <begin position="143"/>
        <end position="164"/>
    </location>
</feature>
<evidence type="ECO:0000256" key="4">
    <source>
        <dbReference type="ARBA" id="ARBA00023136"/>
    </source>
</evidence>
<evidence type="ECO:0000259" key="8">
    <source>
        <dbReference type="PROSITE" id="PS50929"/>
    </source>
</evidence>
<comment type="caution">
    <text evidence="9">The sequence shown here is derived from an EMBL/GenBank/DDBJ whole genome shotgun (WGS) entry which is preliminary data.</text>
</comment>
<feature type="domain" description="ABC transporter" evidence="7">
    <location>
        <begin position="339"/>
        <end position="579"/>
    </location>
</feature>
<evidence type="ECO:0000256" key="5">
    <source>
        <dbReference type="SAM" id="MobiDB-lite"/>
    </source>
</evidence>
<dbReference type="InterPro" id="IPR011527">
    <property type="entry name" value="ABC1_TM_dom"/>
</dbReference>
<dbReference type="InterPro" id="IPR027417">
    <property type="entry name" value="P-loop_NTPase"/>
</dbReference>
<dbReference type="GO" id="GO:0005886">
    <property type="term" value="C:plasma membrane"/>
    <property type="evidence" value="ECO:0007669"/>
    <property type="project" value="UniProtKB-SubCell"/>
</dbReference>
<reference evidence="9 10" key="1">
    <citation type="submission" date="2017-09" db="EMBL/GenBank/DDBJ databases">
        <title>Draft Genome Sequence of Corynebacterium accolens AH4003.</title>
        <authorList>
            <person name="Chen Y."/>
            <person name="Oosthuysen W.F."/>
            <person name="Kelley S."/>
            <person name="Horswill A."/>
        </authorList>
    </citation>
    <scope>NUCLEOTIDE SEQUENCE [LARGE SCALE GENOMIC DNA]</scope>
    <source>
        <strain evidence="9 10">AH4003</strain>
    </source>
</reference>
<feature type="domain" description="ABC transmembrane type-1" evidence="8">
    <location>
        <begin position="28"/>
        <end position="305"/>
    </location>
</feature>
<feature type="transmembrane region" description="Helical" evidence="6">
    <location>
        <begin position="170"/>
        <end position="187"/>
    </location>
</feature>
<dbReference type="SUPFAM" id="SSF52540">
    <property type="entry name" value="P-loop containing nucleoside triphosphate hydrolases"/>
    <property type="match status" value="1"/>
</dbReference>
<dbReference type="Proteomes" id="UP000218690">
    <property type="component" value="Unassembled WGS sequence"/>
</dbReference>
<feature type="compositionally biased region" description="Acidic residues" evidence="5">
    <location>
        <begin position="351"/>
        <end position="361"/>
    </location>
</feature>
<feature type="transmembrane region" description="Helical" evidence="6">
    <location>
        <begin position="62"/>
        <end position="82"/>
    </location>
</feature>
<dbReference type="InterPro" id="IPR017871">
    <property type="entry name" value="ABC_transporter-like_CS"/>
</dbReference>
<keyword evidence="3 6" id="KW-1133">Transmembrane helix</keyword>
<feature type="region of interest" description="Disordered" evidence="5">
    <location>
        <begin position="330"/>
        <end position="361"/>
    </location>
</feature>
<comment type="subcellular location">
    <subcellularLocation>
        <location evidence="1">Cell membrane</location>
        <topology evidence="1">Multi-pass membrane protein</topology>
    </subcellularLocation>
</comment>
<dbReference type="PROSITE" id="PS00211">
    <property type="entry name" value="ABC_TRANSPORTER_1"/>
    <property type="match status" value="1"/>
</dbReference>
<evidence type="ECO:0000256" key="6">
    <source>
        <dbReference type="SAM" id="Phobius"/>
    </source>
</evidence>
<gene>
    <name evidence="9" type="ORF">COM45_01720</name>
</gene>
<dbReference type="InterPro" id="IPR036640">
    <property type="entry name" value="ABC1_TM_sf"/>
</dbReference>
<name>A0A2A4AMR3_9CORY</name>
<dbReference type="GO" id="GO:0016887">
    <property type="term" value="F:ATP hydrolysis activity"/>
    <property type="evidence" value="ECO:0007669"/>
    <property type="project" value="InterPro"/>
</dbReference>
<dbReference type="Gene3D" id="3.40.50.300">
    <property type="entry name" value="P-loop containing nucleotide triphosphate hydrolases"/>
    <property type="match status" value="1"/>
</dbReference>